<proteinExistence type="predicted"/>
<keyword evidence="1" id="KW-0805">Transcription regulation</keyword>
<dbReference type="GO" id="GO:0000976">
    <property type="term" value="F:transcription cis-regulatory region binding"/>
    <property type="evidence" value="ECO:0007669"/>
    <property type="project" value="TreeGrafter"/>
</dbReference>
<reference evidence="6 7" key="1">
    <citation type="submission" date="2013-02" db="EMBL/GenBank/DDBJ databases">
        <title>The complete genome sequence of Corynebacterium vitaeruminis DSM 20294.</title>
        <authorList>
            <person name="Ruckert C."/>
            <person name="Albersmeier A."/>
            <person name="Kalinowski J."/>
        </authorList>
    </citation>
    <scope>NUCLEOTIDE SEQUENCE [LARGE SCALE GENOMIC DNA]</scope>
    <source>
        <strain evidence="7">ATCC 10234</strain>
    </source>
</reference>
<feature type="DNA-binding region" description="H-T-H motif" evidence="4">
    <location>
        <begin position="27"/>
        <end position="46"/>
    </location>
</feature>
<dbReference type="PROSITE" id="PS50977">
    <property type="entry name" value="HTH_TETR_2"/>
    <property type="match status" value="1"/>
</dbReference>
<evidence type="ECO:0000256" key="3">
    <source>
        <dbReference type="ARBA" id="ARBA00023163"/>
    </source>
</evidence>
<dbReference type="KEGG" id="cvt:B843_01210"/>
<keyword evidence="7" id="KW-1185">Reference proteome</keyword>
<evidence type="ECO:0000256" key="1">
    <source>
        <dbReference type="ARBA" id="ARBA00023015"/>
    </source>
</evidence>
<sequence length="194" mass="21369">MARGSRRAQITAAAVKLFDERGYYGAGMGDVARSIGMGASSLYNHYASKQEILAEIAIGAMEDLLRINARELAGVSGPLDRLRVSMRTHVMFHADFRQAVRVVNKEIDSLEEPSRSVVTQLRKDYVARWEAIVKEGVEQGLFDVENLRIACWALIDMGIGVSAWFSPEGALSSEELGDMYAEMALRQLGVKSAN</sequence>
<evidence type="ECO:0000256" key="2">
    <source>
        <dbReference type="ARBA" id="ARBA00023125"/>
    </source>
</evidence>
<dbReference type="Proteomes" id="UP000019222">
    <property type="component" value="Chromosome"/>
</dbReference>
<dbReference type="InterPro" id="IPR036271">
    <property type="entry name" value="Tet_transcr_reg_TetR-rel_C_sf"/>
</dbReference>
<dbReference type="Pfam" id="PF00440">
    <property type="entry name" value="TetR_N"/>
    <property type="match status" value="1"/>
</dbReference>
<dbReference type="InterPro" id="IPR009057">
    <property type="entry name" value="Homeodomain-like_sf"/>
</dbReference>
<dbReference type="eggNOG" id="COG1309">
    <property type="taxonomic scope" value="Bacteria"/>
</dbReference>
<dbReference type="Pfam" id="PF17932">
    <property type="entry name" value="TetR_C_24"/>
    <property type="match status" value="1"/>
</dbReference>
<dbReference type="SUPFAM" id="SSF46689">
    <property type="entry name" value="Homeodomain-like"/>
    <property type="match status" value="1"/>
</dbReference>
<dbReference type="PANTHER" id="PTHR30055">
    <property type="entry name" value="HTH-TYPE TRANSCRIPTIONAL REGULATOR RUTR"/>
    <property type="match status" value="1"/>
</dbReference>
<dbReference type="PATRIC" id="fig|1224164.3.peg.235"/>
<keyword evidence="3" id="KW-0804">Transcription</keyword>
<evidence type="ECO:0000313" key="7">
    <source>
        <dbReference type="Proteomes" id="UP000019222"/>
    </source>
</evidence>
<evidence type="ECO:0000313" key="6">
    <source>
        <dbReference type="EMBL" id="AHI21638.1"/>
    </source>
</evidence>
<dbReference type="InterPro" id="IPR050109">
    <property type="entry name" value="HTH-type_TetR-like_transc_reg"/>
</dbReference>
<dbReference type="PRINTS" id="PR00455">
    <property type="entry name" value="HTHTETR"/>
</dbReference>
<accession>W5Y552</accession>
<dbReference type="InterPro" id="IPR001647">
    <property type="entry name" value="HTH_TetR"/>
</dbReference>
<dbReference type="InterPro" id="IPR041490">
    <property type="entry name" value="KstR2_TetR_C"/>
</dbReference>
<evidence type="ECO:0000256" key="4">
    <source>
        <dbReference type="PROSITE-ProRule" id="PRU00335"/>
    </source>
</evidence>
<dbReference type="PANTHER" id="PTHR30055:SF234">
    <property type="entry name" value="HTH-TYPE TRANSCRIPTIONAL REGULATOR BETI"/>
    <property type="match status" value="1"/>
</dbReference>
<evidence type="ECO:0000259" key="5">
    <source>
        <dbReference type="PROSITE" id="PS50977"/>
    </source>
</evidence>
<name>W5Y552_9CORY</name>
<dbReference type="AlphaFoldDB" id="W5Y552"/>
<dbReference type="EMBL" id="CP004353">
    <property type="protein sequence ID" value="AHI21638.1"/>
    <property type="molecule type" value="Genomic_DNA"/>
</dbReference>
<organism evidence="6 7">
    <name type="scientific">Corynebacterium vitaeruminis DSM 20294</name>
    <dbReference type="NCBI Taxonomy" id="1224164"/>
    <lineage>
        <taxon>Bacteria</taxon>
        <taxon>Bacillati</taxon>
        <taxon>Actinomycetota</taxon>
        <taxon>Actinomycetes</taxon>
        <taxon>Mycobacteriales</taxon>
        <taxon>Corynebacteriaceae</taxon>
        <taxon>Corynebacterium</taxon>
    </lineage>
</organism>
<dbReference type="Gene3D" id="1.10.357.10">
    <property type="entry name" value="Tetracycline Repressor, domain 2"/>
    <property type="match status" value="1"/>
</dbReference>
<dbReference type="RefSeq" id="WP_025251709.1">
    <property type="nucleotide sequence ID" value="NZ_CP004353.1"/>
</dbReference>
<gene>
    <name evidence="6" type="ORF">B843_01210</name>
</gene>
<dbReference type="SUPFAM" id="SSF48498">
    <property type="entry name" value="Tetracyclin repressor-like, C-terminal domain"/>
    <property type="match status" value="1"/>
</dbReference>
<keyword evidence="2 4" id="KW-0238">DNA-binding</keyword>
<dbReference type="HOGENOM" id="CLU_069356_12_4_11"/>
<feature type="domain" description="HTH tetR-type" evidence="5">
    <location>
        <begin position="4"/>
        <end position="64"/>
    </location>
</feature>
<dbReference type="STRING" id="1224164.B843_01210"/>
<dbReference type="GO" id="GO:0003700">
    <property type="term" value="F:DNA-binding transcription factor activity"/>
    <property type="evidence" value="ECO:0007669"/>
    <property type="project" value="TreeGrafter"/>
</dbReference>
<protein>
    <submittedName>
        <fullName evidence="6">HTH-type transcriptional repressor</fullName>
    </submittedName>
</protein>